<accession>A0A5B7JNS2</accession>
<sequence length="177" mass="20171">MALITLPLLYHHHHYHHYHLFPSPLPLPPSPPGPTRTPVTKGRHQQQHSRDWHAAWHSSAHPTRGRATTRGYFYLSRSLHPPQGTNCKREVEFEEGCLSSGGGGDGGSGGSSRRVTGGGGGGRGEGRVGREARRKGGREAERRKREVDVDWQEHKFPTRDEKRDTERRRMRKRRKRK</sequence>
<reference evidence="2" key="1">
    <citation type="submission" date="2019-05" db="EMBL/GenBank/DDBJ databases">
        <title>Another draft genome of Portunus trituberculatus and its Hox gene families provides insights of decapod evolution.</title>
        <authorList>
            <person name="Jeong J.-H."/>
            <person name="Song I."/>
            <person name="Kim S."/>
            <person name="Choi T."/>
            <person name="Kim D."/>
            <person name="Ryu S."/>
            <person name="Kim W."/>
        </authorList>
    </citation>
    <scope>NUCLEOTIDE SEQUENCE [LARGE SCALE GENOMIC DNA]</scope>
    <source>
        <tissue evidence="2">Muscle</tissue>
    </source>
</reference>
<keyword evidence="3" id="KW-1185">Reference proteome</keyword>
<proteinExistence type="predicted"/>
<gene>
    <name evidence="2" type="ORF">E2C01_089144</name>
</gene>
<name>A0A5B7JNS2_PORTR</name>
<evidence type="ECO:0000313" key="3">
    <source>
        <dbReference type="Proteomes" id="UP000324222"/>
    </source>
</evidence>
<evidence type="ECO:0000313" key="2">
    <source>
        <dbReference type="EMBL" id="MPC93994.1"/>
    </source>
</evidence>
<feature type="compositionally biased region" description="Gly residues" evidence="1">
    <location>
        <begin position="99"/>
        <end position="123"/>
    </location>
</feature>
<feature type="region of interest" description="Disordered" evidence="1">
    <location>
        <begin position="96"/>
        <end position="177"/>
    </location>
</feature>
<feature type="compositionally biased region" description="Basic and acidic residues" evidence="1">
    <location>
        <begin position="137"/>
        <end position="167"/>
    </location>
</feature>
<feature type="compositionally biased region" description="Basic residues" evidence="1">
    <location>
        <begin position="168"/>
        <end position="177"/>
    </location>
</feature>
<dbReference type="EMBL" id="VSRR010096896">
    <property type="protein sequence ID" value="MPC93994.1"/>
    <property type="molecule type" value="Genomic_DNA"/>
</dbReference>
<comment type="caution">
    <text evidence="2">The sequence shown here is derived from an EMBL/GenBank/DDBJ whole genome shotgun (WGS) entry which is preliminary data.</text>
</comment>
<feature type="region of interest" description="Disordered" evidence="1">
    <location>
        <begin position="25"/>
        <end position="65"/>
    </location>
</feature>
<organism evidence="2 3">
    <name type="scientific">Portunus trituberculatus</name>
    <name type="common">Swimming crab</name>
    <name type="synonym">Neptunus trituberculatus</name>
    <dbReference type="NCBI Taxonomy" id="210409"/>
    <lineage>
        <taxon>Eukaryota</taxon>
        <taxon>Metazoa</taxon>
        <taxon>Ecdysozoa</taxon>
        <taxon>Arthropoda</taxon>
        <taxon>Crustacea</taxon>
        <taxon>Multicrustacea</taxon>
        <taxon>Malacostraca</taxon>
        <taxon>Eumalacostraca</taxon>
        <taxon>Eucarida</taxon>
        <taxon>Decapoda</taxon>
        <taxon>Pleocyemata</taxon>
        <taxon>Brachyura</taxon>
        <taxon>Eubrachyura</taxon>
        <taxon>Portunoidea</taxon>
        <taxon>Portunidae</taxon>
        <taxon>Portuninae</taxon>
        <taxon>Portunus</taxon>
    </lineage>
</organism>
<feature type="compositionally biased region" description="Pro residues" evidence="1">
    <location>
        <begin position="25"/>
        <end position="35"/>
    </location>
</feature>
<dbReference type="AlphaFoldDB" id="A0A5B7JNS2"/>
<evidence type="ECO:0000256" key="1">
    <source>
        <dbReference type="SAM" id="MobiDB-lite"/>
    </source>
</evidence>
<dbReference type="Proteomes" id="UP000324222">
    <property type="component" value="Unassembled WGS sequence"/>
</dbReference>
<protein>
    <submittedName>
        <fullName evidence="2">Uncharacterized protein</fullName>
    </submittedName>
</protein>